<name>A0A1S7LM21_MAGMO</name>
<dbReference type="EMBL" id="LO017727">
    <property type="protein sequence ID" value="CRH07972.1"/>
    <property type="molecule type" value="Genomic_DNA"/>
</dbReference>
<reference evidence="1" key="1">
    <citation type="submission" date="2015-04" db="EMBL/GenBank/DDBJ databases">
        <authorList>
            <person name="Syromyatnikov M.Y."/>
            <person name="Popov V.N."/>
        </authorList>
    </citation>
    <scope>NUCLEOTIDE SEQUENCE</scope>
    <source>
        <strain evidence="1">MO-1</strain>
    </source>
</reference>
<proteinExistence type="predicted"/>
<organism evidence="1">
    <name type="scientific">Magnetococcus massalia (strain MO-1)</name>
    <dbReference type="NCBI Taxonomy" id="451514"/>
    <lineage>
        <taxon>Bacteria</taxon>
        <taxon>Pseudomonadati</taxon>
        <taxon>Pseudomonadota</taxon>
        <taxon>Magnetococcia</taxon>
        <taxon>Magnetococcales</taxon>
        <taxon>Magnetococcaceae</taxon>
        <taxon>Magnetococcus</taxon>
    </lineage>
</organism>
<accession>A0A1S7LM21</accession>
<protein>
    <submittedName>
        <fullName evidence="1">Uncharacterized protein</fullName>
    </submittedName>
</protein>
<dbReference type="AlphaFoldDB" id="A0A1S7LM21"/>
<sequence length="55" mass="6428">MKNVWLACKRWLRRWRGHLLPEALIENLFGKRKSTVKSSPIPMAALAVQRVFHEG</sequence>
<evidence type="ECO:0000313" key="1">
    <source>
        <dbReference type="EMBL" id="CRH07972.1"/>
    </source>
</evidence>
<gene>
    <name evidence="1" type="ORF">MAGMO_3844</name>
</gene>